<evidence type="ECO:0000313" key="17">
    <source>
        <dbReference type="EMBL" id="SFG21661.1"/>
    </source>
</evidence>
<dbReference type="OrthoDB" id="9805856at2"/>
<evidence type="ECO:0000256" key="3">
    <source>
        <dbReference type="ARBA" id="ARBA00022490"/>
    </source>
</evidence>
<keyword evidence="8" id="KW-0131">Cell cycle</keyword>
<comment type="similarity">
    <text evidence="10">Belongs to the EPSP synthase family. MurA subfamily.</text>
</comment>
<evidence type="ECO:0000259" key="16">
    <source>
        <dbReference type="Pfam" id="PF00275"/>
    </source>
</evidence>
<dbReference type="GO" id="GO:0071555">
    <property type="term" value="P:cell wall organization"/>
    <property type="evidence" value="ECO:0007669"/>
    <property type="project" value="UniProtKB-KW"/>
</dbReference>
<dbReference type="RefSeq" id="WP_039121814.1">
    <property type="nucleotide sequence ID" value="NZ_AYYL01000011.1"/>
</dbReference>
<keyword evidence="7" id="KW-0573">Peptidoglycan synthesis</keyword>
<dbReference type="Pfam" id="PF00275">
    <property type="entry name" value="EPSP_synthase"/>
    <property type="match status" value="1"/>
</dbReference>
<keyword evidence="6" id="KW-0133">Cell shape</keyword>
<comment type="catalytic activity">
    <reaction evidence="15">
        <text>phosphoenolpyruvate + UDP-N-acetyl-alpha-D-glucosamine = UDP-N-acetyl-3-O-(1-carboxyvinyl)-alpha-D-glucosamine + phosphate</text>
        <dbReference type="Rhea" id="RHEA:18681"/>
        <dbReference type="ChEBI" id="CHEBI:43474"/>
        <dbReference type="ChEBI" id="CHEBI:57705"/>
        <dbReference type="ChEBI" id="CHEBI:58702"/>
        <dbReference type="ChEBI" id="CHEBI:68483"/>
        <dbReference type="EC" id="2.5.1.7"/>
    </reaction>
</comment>
<evidence type="ECO:0000256" key="13">
    <source>
        <dbReference type="ARBA" id="ARBA00042443"/>
    </source>
</evidence>
<dbReference type="InterPro" id="IPR036968">
    <property type="entry name" value="Enolpyruvate_Tfrase_sf"/>
</dbReference>
<dbReference type="GO" id="GO:0005737">
    <property type="term" value="C:cytoplasm"/>
    <property type="evidence" value="ECO:0007669"/>
    <property type="project" value="UniProtKB-SubCell"/>
</dbReference>
<dbReference type="GO" id="GO:0008760">
    <property type="term" value="F:UDP-N-acetylglucosamine 1-carboxyvinyltransferase activity"/>
    <property type="evidence" value="ECO:0007669"/>
    <property type="project" value="UniProtKB-EC"/>
</dbReference>
<dbReference type="GO" id="GO:0008360">
    <property type="term" value="P:regulation of cell shape"/>
    <property type="evidence" value="ECO:0007669"/>
    <property type="project" value="UniProtKB-KW"/>
</dbReference>
<protein>
    <recommendedName>
        <fullName evidence="12">UDP-N-acetylglucosamine 1-carboxyvinyltransferase</fullName>
        <ecNumber evidence="11">2.5.1.7</ecNumber>
    </recommendedName>
    <alternativeName>
        <fullName evidence="13">Enoylpyruvate transferase</fullName>
    </alternativeName>
    <alternativeName>
        <fullName evidence="14">UDP-N-acetylglucosamine enolpyruvyl transferase</fullName>
    </alternativeName>
</protein>
<dbReference type="InterPro" id="IPR050068">
    <property type="entry name" value="MurA_subfamily"/>
</dbReference>
<evidence type="ECO:0000256" key="8">
    <source>
        <dbReference type="ARBA" id="ARBA00023306"/>
    </source>
</evidence>
<evidence type="ECO:0000256" key="14">
    <source>
        <dbReference type="ARBA" id="ARBA00042842"/>
    </source>
</evidence>
<keyword evidence="4" id="KW-0132">Cell division</keyword>
<feature type="domain" description="Enolpyruvate transferase" evidence="16">
    <location>
        <begin position="16"/>
        <end position="423"/>
    </location>
</feature>
<evidence type="ECO:0000256" key="5">
    <source>
        <dbReference type="ARBA" id="ARBA00022679"/>
    </source>
</evidence>
<proteinExistence type="inferred from homology"/>
<evidence type="ECO:0000256" key="9">
    <source>
        <dbReference type="ARBA" id="ARBA00023316"/>
    </source>
</evidence>
<dbReference type="Proteomes" id="UP000182635">
    <property type="component" value="Unassembled WGS sequence"/>
</dbReference>
<evidence type="ECO:0000256" key="15">
    <source>
        <dbReference type="ARBA" id="ARBA00047527"/>
    </source>
</evidence>
<organism evidence="17 18">
    <name type="scientific">Ligilactobacillus ruminis DSM 20403 = NBRC 102161</name>
    <dbReference type="NCBI Taxonomy" id="1423798"/>
    <lineage>
        <taxon>Bacteria</taxon>
        <taxon>Bacillati</taxon>
        <taxon>Bacillota</taxon>
        <taxon>Bacilli</taxon>
        <taxon>Lactobacillales</taxon>
        <taxon>Lactobacillaceae</taxon>
        <taxon>Ligilactobacillus</taxon>
    </lineage>
</organism>
<gene>
    <name evidence="17" type="ORF">SAMN02910432_00374</name>
</gene>
<accession>A0A1I2Q7P8</accession>
<keyword evidence="3" id="KW-0963">Cytoplasm</keyword>
<evidence type="ECO:0000256" key="11">
    <source>
        <dbReference type="ARBA" id="ARBA00039108"/>
    </source>
</evidence>
<sequence>MKIKLIKNNSIVDEREKQIRIEGDKISSVHILLQSLFVTNRRIRIKNIPFCLDFFRIVNFIEKNNIGKIHIDKEDRSLEIISLKSIKDLSPLNKVSRASIGMISSLVLRNGFLEFCKPGGCTFSERPIDAHLNLLKEIATLEYSASNNYYIANRLSTLPPKINCNCYTGCTSSIGVFFNSLLMAYSYPGEISIYGFPKESSVKEMLSFLSLSTNRTYYVKHNHIIIRKVDKIIFKNCEYSLCPDTTMAMSYILLNYNILDTLSLKGITTNCFINSQIEFLKKIGIKLIDDQRSVKLIKKDIDIIEHPLVVRFGQYPDMITDLNPIITSFLATKNIESLIVDYTYSERYSHIPPLNSMGISLDILNKGIVGHTNNKNCIEIKENKIQAPDIRAGMAIILSFMLNSSYKEIIIENFEQILRGYGNVLTMLNKVGVKFEKCI</sequence>
<evidence type="ECO:0000256" key="7">
    <source>
        <dbReference type="ARBA" id="ARBA00022984"/>
    </source>
</evidence>
<keyword evidence="5 17" id="KW-0808">Transferase</keyword>
<reference evidence="18" key="1">
    <citation type="submission" date="2016-10" db="EMBL/GenBank/DDBJ databases">
        <authorList>
            <person name="Varghese N."/>
            <person name="Submissions S."/>
        </authorList>
    </citation>
    <scope>NUCLEOTIDE SEQUENCE [LARGE SCALE GENOMIC DNA]</scope>
    <source>
        <strain evidence="18">DSM 20403</strain>
    </source>
</reference>
<dbReference type="SUPFAM" id="SSF55205">
    <property type="entry name" value="EPT/RTPC-like"/>
    <property type="match status" value="1"/>
</dbReference>
<dbReference type="PANTHER" id="PTHR43783">
    <property type="entry name" value="UDP-N-ACETYLGLUCOSAMINE 1-CARBOXYVINYLTRANSFERASE"/>
    <property type="match status" value="1"/>
</dbReference>
<dbReference type="GO" id="GO:0009252">
    <property type="term" value="P:peptidoglycan biosynthetic process"/>
    <property type="evidence" value="ECO:0007669"/>
    <property type="project" value="UniProtKB-KW"/>
</dbReference>
<dbReference type="AlphaFoldDB" id="A0A1I2Q7P8"/>
<evidence type="ECO:0000256" key="4">
    <source>
        <dbReference type="ARBA" id="ARBA00022618"/>
    </source>
</evidence>
<dbReference type="InterPro" id="IPR001986">
    <property type="entry name" value="Enolpyruvate_Tfrase_dom"/>
</dbReference>
<evidence type="ECO:0000256" key="6">
    <source>
        <dbReference type="ARBA" id="ARBA00022960"/>
    </source>
</evidence>
<evidence type="ECO:0000313" key="18">
    <source>
        <dbReference type="Proteomes" id="UP000182635"/>
    </source>
</evidence>
<dbReference type="EMBL" id="FOPI01000006">
    <property type="protein sequence ID" value="SFG21661.1"/>
    <property type="molecule type" value="Genomic_DNA"/>
</dbReference>
<dbReference type="GO" id="GO:0051301">
    <property type="term" value="P:cell division"/>
    <property type="evidence" value="ECO:0007669"/>
    <property type="project" value="UniProtKB-KW"/>
</dbReference>
<evidence type="ECO:0000256" key="10">
    <source>
        <dbReference type="ARBA" id="ARBA00038367"/>
    </source>
</evidence>
<evidence type="ECO:0000256" key="1">
    <source>
        <dbReference type="ARBA" id="ARBA00004496"/>
    </source>
</evidence>
<dbReference type="InterPro" id="IPR013792">
    <property type="entry name" value="RNA3'P_cycl/enolpyr_Trfase_a/b"/>
</dbReference>
<evidence type="ECO:0000256" key="2">
    <source>
        <dbReference type="ARBA" id="ARBA00004752"/>
    </source>
</evidence>
<name>A0A1I2Q7P8_9LACO</name>
<dbReference type="Gene3D" id="3.65.10.10">
    <property type="entry name" value="Enolpyruvate transferase domain"/>
    <property type="match status" value="2"/>
</dbReference>
<keyword evidence="9" id="KW-0961">Cell wall biogenesis/degradation</keyword>
<dbReference type="EC" id="2.5.1.7" evidence="11"/>
<comment type="subcellular location">
    <subcellularLocation>
        <location evidence="1">Cytoplasm</location>
    </subcellularLocation>
</comment>
<dbReference type="PANTHER" id="PTHR43783:SF1">
    <property type="entry name" value="UDP-N-ACETYLGLUCOSAMINE 1-CARBOXYVINYLTRANSFERASE"/>
    <property type="match status" value="1"/>
</dbReference>
<comment type="pathway">
    <text evidence="2">Cell wall biogenesis; peptidoglycan biosynthesis.</text>
</comment>
<evidence type="ECO:0000256" key="12">
    <source>
        <dbReference type="ARBA" id="ARBA00039754"/>
    </source>
</evidence>